<feature type="transmembrane region" description="Helical" evidence="1">
    <location>
        <begin position="128"/>
        <end position="146"/>
    </location>
</feature>
<dbReference type="RefSeq" id="WP_129006314.1">
    <property type="nucleotide sequence ID" value="NZ_SDHZ01000005.1"/>
</dbReference>
<dbReference type="Proteomes" id="UP000290545">
    <property type="component" value="Unassembled WGS sequence"/>
</dbReference>
<evidence type="ECO:0000256" key="1">
    <source>
        <dbReference type="SAM" id="Phobius"/>
    </source>
</evidence>
<sequence>MTPEAMQAAWQASTQKLEAVKAVNEELVKEIVSLRSQSVFQTIKKRYVRLIMLLLFYMGIFSLIIITDPFDYELKRPYIPLGLISAVYLFFIVSAIIAWRRMNRKPMDQMNMVQSLQKVIAEHDRIRSWFNFAFFTTGTLFAVTITPDLIANRGIKIAMQWLVIMFILPAVELLLAYKLILNDPTGKKMKQALSEIKQRLEELKS</sequence>
<dbReference type="AlphaFoldDB" id="A0A4V1M9G6"/>
<keyword evidence="1" id="KW-0472">Membrane</keyword>
<name>A0A4V1M9G6_9BACT</name>
<gene>
    <name evidence="2" type="ORF">ESB13_23040</name>
</gene>
<feature type="transmembrane region" description="Helical" evidence="1">
    <location>
        <begin position="78"/>
        <end position="99"/>
    </location>
</feature>
<feature type="transmembrane region" description="Helical" evidence="1">
    <location>
        <begin position="47"/>
        <end position="66"/>
    </location>
</feature>
<keyword evidence="3" id="KW-1185">Reference proteome</keyword>
<comment type="caution">
    <text evidence="2">The sequence shown here is derived from an EMBL/GenBank/DDBJ whole genome shotgun (WGS) entry which is preliminary data.</text>
</comment>
<evidence type="ECO:0000313" key="2">
    <source>
        <dbReference type="EMBL" id="RXK81032.1"/>
    </source>
</evidence>
<reference evidence="2 3" key="1">
    <citation type="submission" date="2019-01" db="EMBL/GenBank/DDBJ databases">
        <title>Filimonas sp. strain TTM-71.</title>
        <authorList>
            <person name="Chen W.-M."/>
        </authorList>
    </citation>
    <scope>NUCLEOTIDE SEQUENCE [LARGE SCALE GENOMIC DNA]</scope>
    <source>
        <strain evidence="2 3">TTM-71</strain>
    </source>
</reference>
<protein>
    <submittedName>
        <fullName evidence="2">Uncharacterized protein</fullName>
    </submittedName>
</protein>
<feature type="transmembrane region" description="Helical" evidence="1">
    <location>
        <begin position="158"/>
        <end position="180"/>
    </location>
</feature>
<evidence type="ECO:0000313" key="3">
    <source>
        <dbReference type="Proteomes" id="UP000290545"/>
    </source>
</evidence>
<dbReference type="EMBL" id="SDHZ01000005">
    <property type="protein sequence ID" value="RXK81032.1"/>
    <property type="molecule type" value="Genomic_DNA"/>
</dbReference>
<organism evidence="2 3">
    <name type="scientific">Filimonas effusa</name>
    <dbReference type="NCBI Taxonomy" id="2508721"/>
    <lineage>
        <taxon>Bacteria</taxon>
        <taxon>Pseudomonadati</taxon>
        <taxon>Bacteroidota</taxon>
        <taxon>Chitinophagia</taxon>
        <taxon>Chitinophagales</taxon>
        <taxon>Chitinophagaceae</taxon>
        <taxon>Filimonas</taxon>
    </lineage>
</organism>
<proteinExistence type="predicted"/>
<keyword evidence="1" id="KW-0812">Transmembrane</keyword>
<dbReference type="OrthoDB" id="950997at2"/>
<accession>A0A4V1M9G6</accession>
<keyword evidence="1" id="KW-1133">Transmembrane helix</keyword>